<accession>A0A5J6VIJ8</accession>
<comment type="catalytic activity">
    <reaction evidence="8">
        <text>Couples ATP hydrolysis with the unwinding of duplex DNA by translocating in the 3'-5' direction.</text>
        <dbReference type="EC" id="5.6.2.4"/>
    </reaction>
</comment>
<dbReference type="Pfam" id="PF00580">
    <property type="entry name" value="UvrD-helicase"/>
    <property type="match status" value="1"/>
</dbReference>
<keyword evidence="3 11" id="KW-0378">Hydrolase</keyword>
<keyword evidence="2 11" id="KW-0547">Nucleotide-binding</keyword>
<dbReference type="InterPro" id="IPR013986">
    <property type="entry name" value="DExx_box_DNA_helicase_dom_sf"/>
</dbReference>
<dbReference type="InterPro" id="IPR027417">
    <property type="entry name" value="P-loop_NTPase"/>
</dbReference>
<reference evidence="14" key="1">
    <citation type="journal article" date="2019" name="Philos. Trans. R. Soc. Lond., B, Biol. Sci.">
        <title>Targeted metagenomic recovery of four divergent viruses reveals shared and distinctive characteristics of giant viruses of marine eukaryotes.</title>
        <authorList>
            <person name="Needham D.M."/>
            <person name="Poirier C."/>
            <person name="Hehenberger E."/>
            <person name="Jimenez V."/>
            <person name="Swalwell J.E."/>
            <person name="Santoro A.E."/>
            <person name="Worden A.Z."/>
        </authorList>
    </citation>
    <scope>NUCLEOTIDE SEQUENCE</scope>
    <source>
        <strain evidence="14">OPacV-662</strain>
    </source>
</reference>
<dbReference type="Gene3D" id="3.40.50.300">
    <property type="entry name" value="P-loop containing nucleotide triphosphate hydrolases"/>
    <property type="match status" value="2"/>
</dbReference>
<protein>
    <recommendedName>
        <fullName evidence="9">DNA 3'-5' helicase</fullName>
        <ecNumber evidence="9">5.6.2.4</ecNumber>
    </recommendedName>
</protein>
<evidence type="ECO:0000256" key="10">
    <source>
        <dbReference type="ARBA" id="ARBA00048988"/>
    </source>
</evidence>
<dbReference type="InterPro" id="IPR000212">
    <property type="entry name" value="DNA_helicase_UvrD/REP"/>
</dbReference>
<dbReference type="GO" id="GO:0000725">
    <property type="term" value="P:recombinational repair"/>
    <property type="evidence" value="ECO:0007669"/>
    <property type="project" value="TreeGrafter"/>
</dbReference>
<keyword evidence="5 11" id="KW-0067">ATP-binding</keyword>
<dbReference type="EMBL" id="MN448275">
    <property type="protein sequence ID" value="QFG74015.1"/>
    <property type="molecule type" value="Genomic_DNA"/>
</dbReference>
<dbReference type="CDD" id="cd17932">
    <property type="entry name" value="DEXQc_UvrD"/>
    <property type="match status" value="1"/>
</dbReference>
<evidence type="ECO:0000256" key="6">
    <source>
        <dbReference type="ARBA" id="ARBA00023125"/>
    </source>
</evidence>
<evidence type="ECO:0000256" key="9">
    <source>
        <dbReference type="ARBA" id="ARBA00034808"/>
    </source>
</evidence>
<feature type="domain" description="UvrD-like helicase ATP-binding" evidence="12">
    <location>
        <begin position="2"/>
        <end position="260"/>
    </location>
</feature>
<evidence type="ECO:0000256" key="5">
    <source>
        <dbReference type="ARBA" id="ARBA00022840"/>
    </source>
</evidence>
<dbReference type="Gene3D" id="1.10.486.10">
    <property type="entry name" value="PCRA, domain 4"/>
    <property type="match status" value="1"/>
</dbReference>
<dbReference type="GO" id="GO:0016787">
    <property type="term" value="F:hydrolase activity"/>
    <property type="evidence" value="ECO:0007669"/>
    <property type="project" value="UniProtKB-UniRule"/>
</dbReference>
<dbReference type="PANTHER" id="PTHR11070">
    <property type="entry name" value="UVRD / RECB / PCRA DNA HELICASE FAMILY MEMBER"/>
    <property type="match status" value="1"/>
</dbReference>
<evidence type="ECO:0000256" key="4">
    <source>
        <dbReference type="ARBA" id="ARBA00022806"/>
    </source>
</evidence>
<feature type="binding site" evidence="11">
    <location>
        <begin position="23"/>
        <end position="30"/>
    </location>
    <ligand>
        <name>ATP</name>
        <dbReference type="ChEBI" id="CHEBI:30616"/>
    </ligand>
</feature>
<sequence>MTQLDEIQTEIVNYDGDATHVQATPGSGKTRTIIEKMRRMIGLGSHVLAITFTKKAANEMMDRLSTNQIDNKVKKPLLGTFHMVACRFLRQYGGKDFSIVDSVDQKTIIKMILDNTKSCNNSNKMISSCLGMISTLKNRPGEPVPGAPENLDEIYASYQDALHENNSLDFDDLIIECTKLLNATHKNIHPYDYLMVDEFQDTNDLQWEMIKALNIKKIFVVGDSDQMIYTWRHASSRNIDNLHIMYPIRTFKMTNNYRSNSKIIEVAHSIIEQPTREPKHMTSHVDVTHRNPVICRVLDTHDNEVESICRCIMGTPHKTRAILLRMYWQSRAFEARLKELGVPFKLLNGIAFYERPPVKILLSMLRLKCNPLDGIALRYAINKPSRGIGEKTLEKIMLSIKSNTQKPKKYRDFLKIIDGIIFEDAHRSLVYLKDIIKLDEYLINEYPSLEEYHQQVKCVEELLLISKGRSVKEFLTMITLESDAIRDAIDDSDDDSVDDNEINVRPPVIISTLHSAKGLEWDMVVIPSVEENIIPHIYAVGESYEEERRLFYVGVTRARQQLMLTRAKSRDNIYEIRKNLPSPFYLF</sequence>
<evidence type="ECO:0000259" key="12">
    <source>
        <dbReference type="PROSITE" id="PS51198"/>
    </source>
</evidence>
<dbReference type="SUPFAM" id="SSF52540">
    <property type="entry name" value="P-loop containing nucleoside triphosphate hydrolases"/>
    <property type="match status" value="1"/>
</dbReference>
<evidence type="ECO:0000256" key="3">
    <source>
        <dbReference type="ARBA" id="ARBA00022801"/>
    </source>
</evidence>
<evidence type="ECO:0000256" key="11">
    <source>
        <dbReference type="PROSITE-ProRule" id="PRU00560"/>
    </source>
</evidence>
<dbReference type="PROSITE" id="PS51198">
    <property type="entry name" value="UVRD_HELICASE_ATP_BIND"/>
    <property type="match status" value="1"/>
</dbReference>
<dbReference type="InterPro" id="IPR014017">
    <property type="entry name" value="DNA_helicase_UvrD-like_C"/>
</dbReference>
<dbReference type="GO" id="GO:0003677">
    <property type="term" value="F:DNA binding"/>
    <property type="evidence" value="ECO:0007669"/>
    <property type="project" value="UniProtKB-KW"/>
</dbReference>
<dbReference type="Gene3D" id="1.10.10.160">
    <property type="match status" value="1"/>
</dbReference>
<evidence type="ECO:0000313" key="14">
    <source>
        <dbReference type="EMBL" id="QFG74015.1"/>
    </source>
</evidence>
<name>A0A5J6VIJ8_9VIRU</name>
<evidence type="ECO:0000256" key="1">
    <source>
        <dbReference type="ARBA" id="ARBA00009922"/>
    </source>
</evidence>
<evidence type="ECO:0000259" key="13">
    <source>
        <dbReference type="PROSITE" id="PS51217"/>
    </source>
</evidence>
<organism evidence="14">
    <name type="scientific">Megaviridae environmental sample</name>
    <dbReference type="NCBI Taxonomy" id="1737588"/>
    <lineage>
        <taxon>Viruses</taxon>
        <taxon>Varidnaviria</taxon>
        <taxon>Bamfordvirae</taxon>
        <taxon>Nucleocytoviricota</taxon>
        <taxon>Megaviricetes</taxon>
        <taxon>Imitervirales</taxon>
        <taxon>Mimiviridae</taxon>
        <taxon>environmental samples</taxon>
    </lineage>
</organism>
<evidence type="ECO:0000256" key="7">
    <source>
        <dbReference type="ARBA" id="ARBA00023235"/>
    </source>
</evidence>
<keyword evidence="4 11" id="KW-0347">Helicase</keyword>
<comment type="similarity">
    <text evidence="1">Belongs to the helicase family. UvrD subfamily.</text>
</comment>
<dbReference type="PANTHER" id="PTHR11070:SF2">
    <property type="entry name" value="ATP-DEPENDENT DNA HELICASE SRS2"/>
    <property type="match status" value="1"/>
</dbReference>
<evidence type="ECO:0000256" key="8">
    <source>
        <dbReference type="ARBA" id="ARBA00034617"/>
    </source>
</evidence>
<feature type="domain" description="UvrD-like helicase C-terminal" evidence="13">
    <location>
        <begin position="261"/>
        <end position="518"/>
    </location>
</feature>
<dbReference type="Pfam" id="PF13361">
    <property type="entry name" value="UvrD_C"/>
    <property type="match status" value="1"/>
</dbReference>
<dbReference type="PROSITE" id="PS51217">
    <property type="entry name" value="UVRD_HELICASE_CTER"/>
    <property type="match status" value="1"/>
</dbReference>
<evidence type="ECO:0000256" key="2">
    <source>
        <dbReference type="ARBA" id="ARBA00022741"/>
    </source>
</evidence>
<dbReference type="GO" id="GO:0043138">
    <property type="term" value="F:3'-5' DNA helicase activity"/>
    <property type="evidence" value="ECO:0007669"/>
    <property type="project" value="UniProtKB-EC"/>
</dbReference>
<dbReference type="InterPro" id="IPR014016">
    <property type="entry name" value="UvrD-like_ATP-bd"/>
</dbReference>
<dbReference type="EC" id="5.6.2.4" evidence="9"/>
<proteinExistence type="inferred from homology"/>
<keyword evidence="6" id="KW-0238">DNA-binding</keyword>
<dbReference type="GO" id="GO:0005524">
    <property type="term" value="F:ATP binding"/>
    <property type="evidence" value="ECO:0007669"/>
    <property type="project" value="UniProtKB-UniRule"/>
</dbReference>
<keyword evidence="7" id="KW-0413">Isomerase</keyword>
<comment type="catalytic activity">
    <reaction evidence="10">
        <text>ATP + H2O = ADP + phosphate + H(+)</text>
        <dbReference type="Rhea" id="RHEA:13065"/>
        <dbReference type="ChEBI" id="CHEBI:15377"/>
        <dbReference type="ChEBI" id="CHEBI:15378"/>
        <dbReference type="ChEBI" id="CHEBI:30616"/>
        <dbReference type="ChEBI" id="CHEBI:43474"/>
        <dbReference type="ChEBI" id="CHEBI:456216"/>
        <dbReference type="EC" id="5.6.2.4"/>
    </reaction>
</comment>